<evidence type="ECO:0008006" key="4">
    <source>
        <dbReference type="Google" id="ProtNLM"/>
    </source>
</evidence>
<dbReference type="SUPFAM" id="SSF48076">
    <property type="entry name" value="LigA subunit of an aromatic-ring-opening dioxygenase LigAB"/>
    <property type="match status" value="1"/>
</dbReference>
<protein>
    <recommendedName>
        <fullName evidence="4">Extradiol ring-cleavage dioxygenase LigAB LigA subunit domain-containing protein</fullName>
    </recommendedName>
</protein>
<dbReference type="AlphaFoldDB" id="A0A327KHJ4"/>
<name>A0A327KHJ4_9BRAD</name>
<keyword evidence="1" id="KW-1133">Transmembrane helix</keyword>
<dbReference type="Proteomes" id="UP000249130">
    <property type="component" value="Unassembled WGS sequence"/>
</dbReference>
<comment type="caution">
    <text evidence="2">The sequence shown here is derived from an EMBL/GenBank/DDBJ whole genome shotgun (WGS) entry which is preliminary data.</text>
</comment>
<proteinExistence type="predicted"/>
<dbReference type="RefSeq" id="WP_111422712.1">
    <property type="nucleotide sequence ID" value="NZ_NPEX01000401.1"/>
</dbReference>
<keyword evidence="3" id="KW-1185">Reference proteome</keyword>
<dbReference type="EMBL" id="NPEX01000401">
    <property type="protein sequence ID" value="RAI37917.1"/>
    <property type="molecule type" value="Genomic_DNA"/>
</dbReference>
<keyword evidence="1" id="KW-0472">Membrane</keyword>
<sequence length="121" mass="14200">MSKYYVNKFLYTVDRDPELLRRYKEDPRALVTTWEQSIGPKLNDYERSTVHALTDAEREALIKHDYVALFEMGAHFFLSLTIFIALYDEEYMAKHGPLSFQREFAAKLGHWTGKEYPSVAT</sequence>
<dbReference type="OrthoDB" id="7360312at2"/>
<evidence type="ECO:0000313" key="3">
    <source>
        <dbReference type="Proteomes" id="UP000249130"/>
    </source>
</evidence>
<organism evidence="2 3">
    <name type="scientific">Rhodoplanes roseus</name>
    <dbReference type="NCBI Taxonomy" id="29409"/>
    <lineage>
        <taxon>Bacteria</taxon>
        <taxon>Pseudomonadati</taxon>
        <taxon>Pseudomonadota</taxon>
        <taxon>Alphaproteobacteria</taxon>
        <taxon>Hyphomicrobiales</taxon>
        <taxon>Nitrobacteraceae</taxon>
        <taxon>Rhodoplanes</taxon>
    </lineage>
</organism>
<gene>
    <name evidence="2" type="ORF">CH341_28770</name>
</gene>
<accession>A0A327KHJ4</accession>
<evidence type="ECO:0000313" key="2">
    <source>
        <dbReference type="EMBL" id="RAI37917.1"/>
    </source>
</evidence>
<reference evidence="2 3" key="1">
    <citation type="submission" date="2017-07" db="EMBL/GenBank/DDBJ databases">
        <title>Draft Genome Sequences of Select Purple Nonsulfur Bacteria.</title>
        <authorList>
            <person name="Lasarre B."/>
            <person name="Mckinlay J.B."/>
        </authorList>
    </citation>
    <scope>NUCLEOTIDE SEQUENCE [LARGE SCALE GENOMIC DNA]</scope>
    <source>
        <strain evidence="2 3">DSM 5909</strain>
    </source>
</reference>
<feature type="transmembrane region" description="Helical" evidence="1">
    <location>
        <begin position="66"/>
        <end position="87"/>
    </location>
</feature>
<evidence type="ECO:0000256" key="1">
    <source>
        <dbReference type="SAM" id="Phobius"/>
    </source>
</evidence>
<keyword evidence="1" id="KW-0812">Transmembrane</keyword>
<dbReference type="InterPro" id="IPR036622">
    <property type="entry name" value="LigA_sf"/>
</dbReference>